<reference evidence="7 8" key="1">
    <citation type="submission" date="2024-06" db="EMBL/GenBank/DDBJ databases">
        <authorList>
            <person name="Kaempfer P."/>
            <person name="Viver T."/>
        </authorList>
    </citation>
    <scope>NUCLEOTIDE SEQUENCE [LARGE SCALE GENOMIC DNA]</scope>
    <source>
        <strain evidence="7 8">ST-119</strain>
    </source>
</reference>
<evidence type="ECO:0000259" key="6">
    <source>
        <dbReference type="Pfam" id="PF00329"/>
    </source>
</evidence>
<dbReference type="EMBL" id="JBELPZ010000001">
    <property type="protein sequence ID" value="MFL9843176.1"/>
    <property type="molecule type" value="Genomic_DNA"/>
</dbReference>
<dbReference type="InterPro" id="IPR037232">
    <property type="entry name" value="NADH_quin_OxRdtase_su_C/D-like"/>
</dbReference>
<protein>
    <recommendedName>
        <fullName evidence="3">NADH-quinone oxidoreductase subunit C</fullName>
        <ecNumber evidence="3">7.1.1.-</ecNumber>
    </recommendedName>
    <alternativeName>
        <fullName evidence="3">NADH dehydrogenase I subunit C</fullName>
    </alternativeName>
    <alternativeName>
        <fullName evidence="3">NDH-1 subunit C</fullName>
    </alternativeName>
</protein>
<dbReference type="PROSITE" id="PS00542">
    <property type="entry name" value="COMPLEX1_30K"/>
    <property type="match status" value="1"/>
</dbReference>
<keyword evidence="3 4" id="KW-1278">Translocase</keyword>
<evidence type="ECO:0000256" key="2">
    <source>
        <dbReference type="ARBA" id="ARBA00022448"/>
    </source>
</evidence>
<dbReference type="Pfam" id="PF00329">
    <property type="entry name" value="Complex1_30kDa"/>
    <property type="match status" value="1"/>
</dbReference>
<dbReference type="InterPro" id="IPR020396">
    <property type="entry name" value="NADH_UbQ_OxRdtase_CS"/>
</dbReference>
<dbReference type="PANTHER" id="PTHR10884">
    <property type="entry name" value="NADH DEHYDROGENASE UBIQUINONE IRON-SULFUR PROTEIN 3"/>
    <property type="match status" value="1"/>
</dbReference>
<comment type="subcellular location">
    <subcellularLocation>
        <location evidence="3">Cell membrane</location>
        <topology evidence="3">Peripheral membrane protein</topology>
        <orientation evidence="3">Cytoplasmic side</orientation>
    </subcellularLocation>
</comment>
<dbReference type="HAMAP" id="MF_01357">
    <property type="entry name" value="NDH1_NuoC"/>
    <property type="match status" value="1"/>
</dbReference>
<dbReference type="Proteomes" id="UP001629156">
    <property type="component" value="Unassembled WGS sequence"/>
</dbReference>
<sequence>MALELAVIEEKLTGKFGEKVGDFILIKDIFSFEVVSDEANNIIRYLKEDPQLRFNFLTDVCGIHYPDNDKERQFAVVYHMHNWIDNVRIRIKTYLNGDNPETDSVTNLFLSANWQERETYDFYGIIFKGHPQLKRILNMDEMESFPMRKEYPLEDAGRTDKDDRFFGRTTDNAYTVKNKD</sequence>
<dbReference type="InterPro" id="IPR010218">
    <property type="entry name" value="NADH_DH_suC"/>
</dbReference>
<dbReference type="NCBIfam" id="TIGR01961">
    <property type="entry name" value="NuoC_fam"/>
    <property type="match status" value="1"/>
</dbReference>
<proteinExistence type="inferred from homology"/>
<keyword evidence="3 5" id="KW-0874">Quinone</keyword>
<gene>
    <name evidence="3" type="primary">nuoC</name>
    <name evidence="7" type="ORF">ABS766_01975</name>
</gene>
<keyword evidence="3" id="KW-0472">Membrane</keyword>
<dbReference type="PANTHER" id="PTHR10884:SF14">
    <property type="entry name" value="NADH DEHYDROGENASE [UBIQUINONE] IRON-SULFUR PROTEIN 3, MITOCHONDRIAL"/>
    <property type="match status" value="1"/>
</dbReference>
<dbReference type="InterPro" id="IPR001268">
    <property type="entry name" value="NADH_UbQ_OxRdtase_30kDa_su"/>
</dbReference>
<keyword evidence="3" id="KW-1003">Cell membrane</keyword>
<evidence type="ECO:0000313" key="8">
    <source>
        <dbReference type="Proteomes" id="UP001629156"/>
    </source>
</evidence>
<evidence type="ECO:0000256" key="3">
    <source>
        <dbReference type="HAMAP-Rule" id="MF_01357"/>
    </source>
</evidence>
<evidence type="ECO:0000256" key="5">
    <source>
        <dbReference type="RuleBase" id="RU003582"/>
    </source>
</evidence>
<comment type="catalytic activity">
    <reaction evidence="3 5">
        <text>a quinone + NADH + 5 H(+)(in) = a quinol + NAD(+) + 4 H(+)(out)</text>
        <dbReference type="Rhea" id="RHEA:57888"/>
        <dbReference type="ChEBI" id="CHEBI:15378"/>
        <dbReference type="ChEBI" id="CHEBI:24646"/>
        <dbReference type="ChEBI" id="CHEBI:57540"/>
        <dbReference type="ChEBI" id="CHEBI:57945"/>
        <dbReference type="ChEBI" id="CHEBI:132124"/>
    </reaction>
</comment>
<dbReference type="EC" id="7.1.1.-" evidence="3"/>
<dbReference type="SUPFAM" id="SSF143243">
    <property type="entry name" value="Nqo5-like"/>
    <property type="match status" value="1"/>
</dbReference>
<keyword evidence="3 4" id="KW-0520">NAD</keyword>
<feature type="domain" description="NADH:ubiquinone oxidoreductase 30kDa subunit" evidence="6">
    <location>
        <begin position="33"/>
        <end position="155"/>
    </location>
</feature>
<comment type="caution">
    <text evidence="7">The sequence shown here is derived from an EMBL/GenBank/DDBJ whole genome shotgun (WGS) entry which is preliminary data.</text>
</comment>
<comment type="subunit">
    <text evidence="3">NDH-1 is composed of 14 different subunits. Subunits NuoB, C, D, E, F, and G constitute the peripheral sector of the complex.</text>
</comment>
<name>A0ABW8YSB4_9FLAO</name>
<evidence type="ECO:0000256" key="4">
    <source>
        <dbReference type="RuleBase" id="RU003456"/>
    </source>
</evidence>
<organism evidence="7 8">
    <name type="scientific">Flavobacterium rhizosphaerae</name>
    <dbReference type="NCBI Taxonomy" id="3163298"/>
    <lineage>
        <taxon>Bacteria</taxon>
        <taxon>Pseudomonadati</taxon>
        <taxon>Bacteroidota</taxon>
        <taxon>Flavobacteriia</taxon>
        <taxon>Flavobacteriales</taxon>
        <taxon>Flavobacteriaceae</taxon>
        <taxon>Flavobacterium</taxon>
    </lineage>
</organism>
<keyword evidence="2 3" id="KW-0813">Transport</keyword>
<comment type="function">
    <text evidence="3">NDH-1 shuttles electrons from NADH, via FMN and iron-sulfur (Fe-S) centers, to quinones in the respiratory chain. The immediate electron acceptor for the enzyme in this species is believed to be a menaquinone. Couples the redox reaction to proton translocation (for every two electrons transferred, four hydrogen ions are translocated across the cytoplasmic membrane), and thus conserves the redox energy in a proton gradient.</text>
</comment>
<accession>A0ABW8YSB4</accession>
<dbReference type="Gene3D" id="3.30.460.80">
    <property type="entry name" value="NADH:ubiquinone oxidoreductase, 30kDa subunit"/>
    <property type="match status" value="1"/>
</dbReference>
<dbReference type="RefSeq" id="WP_408083409.1">
    <property type="nucleotide sequence ID" value="NZ_JBELPZ010000001.1"/>
</dbReference>
<evidence type="ECO:0000256" key="1">
    <source>
        <dbReference type="ARBA" id="ARBA00007569"/>
    </source>
</evidence>
<comment type="similarity">
    <text evidence="1 3 4">Belongs to the complex I 30 kDa subunit family.</text>
</comment>
<evidence type="ECO:0000313" key="7">
    <source>
        <dbReference type="EMBL" id="MFL9843176.1"/>
    </source>
</evidence>
<keyword evidence="8" id="KW-1185">Reference proteome</keyword>